<dbReference type="FunFam" id="2.60.120.10:FF:000165">
    <property type="entry name" value="dTDP-4-dehydrorhamnose 3,5-epimerase"/>
    <property type="match status" value="1"/>
</dbReference>
<gene>
    <name evidence="17" type="ORF">BN970_01240</name>
</gene>
<dbReference type="SUPFAM" id="SSF51182">
    <property type="entry name" value="RmlC-like cupins"/>
    <property type="match status" value="1"/>
</dbReference>
<dbReference type="InterPro" id="IPR014710">
    <property type="entry name" value="RmlC-like_jellyroll"/>
</dbReference>
<comment type="function">
    <text evidence="13">Catalyzes the epimerization of the C3' and C5'positions of dTDP-6-deoxy-D-xylo-4-hexulose, forming dTDP-6-deoxy-L-lyxo-4-hexulose. Involved in the biosynthesis of the dTDP-L-rhamnose which is a component of the critical linker, D-N-acetylglucosamine-L-rhamnose disaccharide, which connects the galactan region of arabinogalactan to peptidoglycan via a phosphodiester linkage.</text>
</comment>
<dbReference type="CDD" id="cd00438">
    <property type="entry name" value="cupin_RmlC"/>
    <property type="match status" value="1"/>
</dbReference>
<evidence type="ECO:0000256" key="4">
    <source>
        <dbReference type="ARBA" id="ARBA00011738"/>
    </source>
</evidence>
<keyword evidence="8" id="KW-0119">Carbohydrate metabolism</keyword>
<dbReference type="EC" id="5.1.3.13" evidence="5"/>
<evidence type="ECO:0000256" key="15">
    <source>
        <dbReference type="PIRSR" id="PIRSR600888-3"/>
    </source>
</evidence>
<organism evidence="17 18">
    <name type="scientific">Mycolicibacterium conceptionense</name>
    <dbReference type="NCBI Taxonomy" id="451644"/>
    <lineage>
        <taxon>Bacteria</taxon>
        <taxon>Bacillati</taxon>
        <taxon>Actinomycetota</taxon>
        <taxon>Actinomycetes</taxon>
        <taxon>Mycobacteriales</taxon>
        <taxon>Mycobacteriaceae</taxon>
        <taxon>Mycolicibacterium</taxon>
    </lineage>
</organism>
<evidence type="ECO:0000256" key="11">
    <source>
        <dbReference type="ARBA" id="ARBA00031424"/>
    </source>
</evidence>
<comment type="similarity">
    <text evidence="3">Belongs to the dTDP-4-dehydrorhamnose 3,5-epimerase family.</text>
</comment>
<evidence type="ECO:0000256" key="7">
    <source>
        <dbReference type="ARBA" id="ARBA00023235"/>
    </source>
</evidence>
<dbReference type="GO" id="GO:0008830">
    <property type="term" value="F:dTDP-4-dehydrorhamnose 3,5-epimerase activity"/>
    <property type="evidence" value="ECO:0007669"/>
    <property type="project" value="UniProtKB-EC"/>
</dbReference>
<feature type="active site" description="Proton donor" evidence="14">
    <location>
        <position position="132"/>
    </location>
</feature>
<dbReference type="Gene3D" id="2.60.120.10">
    <property type="entry name" value="Jelly Rolls"/>
    <property type="match status" value="1"/>
</dbReference>
<protein>
    <recommendedName>
        <fullName evidence="6">dTDP-4-dehydrorhamnose 3,5-epimerase</fullName>
        <ecNumber evidence="5">5.1.3.13</ecNumber>
    </recommendedName>
    <alternativeName>
        <fullName evidence="11">Thymidine diphospho-4-keto-rhamnose 3,5-epimerase</fullName>
    </alternativeName>
    <alternativeName>
        <fullName evidence="10">dTDP-4-keto-6-deoxyglucose 3,5-epimerase</fullName>
    </alternativeName>
    <alternativeName>
        <fullName evidence="12">dTDP-6-deoxy-D-xylo-4-hexulose 3,5-epimerase</fullName>
    </alternativeName>
    <alternativeName>
        <fullName evidence="9">dTDP-L-rhamnose synthase</fullName>
    </alternativeName>
</protein>
<evidence type="ECO:0000313" key="17">
    <source>
        <dbReference type="EMBL" id="CQD06670.1"/>
    </source>
</evidence>
<evidence type="ECO:0000256" key="13">
    <source>
        <dbReference type="ARBA" id="ARBA00054743"/>
    </source>
</evidence>
<evidence type="ECO:0000256" key="14">
    <source>
        <dbReference type="PIRSR" id="PIRSR600888-1"/>
    </source>
</evidence>
<dbReference type="Proteomes" id="UP000182227">
    <property type="component" value="Unassembled WGS sequence"/>
</dbReference>
<reference evidence="17 18" key="1">
    <citation type="submission" date="2015-03" db="EMBL/GenBank/DDBJ databases">
        <authorList>
            <person name="Murphy D."/>
        </authorList>
    </citation>
    <scope>NUCLEOTIDE SEQUENCE [LARGE SCALE GENOMIC DNA]</scope>
    <source>
        <strain evidence="17 18">D16</strain>
    </source>
</reference>
<evidence type="ECO:0000256" key="6">
    <source>
        <dbReference type="ARBA" id="ARBA00019595"/>
    </source>
</evidence>
<feature type="region of interest" description="Disordered" evidence="16">
    <location>
        <begin position="204"/>
        <end position="227"/>
    </location>
</feature>
<comment type="pathway">
    <text evidence="2">Carbohydrate biosynthesis; dTDP-L-rhamnose biosynthesis.</text>
</comment>
<dbReference type="Pfam" id="PF00908">
    <property type="entry name" value="dTDP_sugar_isom"/>
    <property type="match status" value="1"/>
</dbReference>
<evidence type="ECO:0000313" key="18">
    <source>
        <dbReference type="Proteomes" id="UP000182227"/>
    </source>
</evidence>
<comment type="subunit">
    <text evidence="4">Homodimer.</text>
</comment>
<feature type="compositionally biased region" description="Low complexity" evidence="16">
    <location>
        <begin position="205"/>
        <end position="217"/>
    </location>
</feature>
<evidence type="ECO:0000256" key="16">
    <source>
        <dbReference type="SAM" id="MobiDB-lite"/>
    </source>
</evidence>
<sequence>MTARELSVPGAWEITPKLHGDARGLFFEWFTEAGFTEMTGHRFDVRQANCSVSAAGVLRGVHFAEVPPSQAKYVTCVRGAVLDVVVDIRVGSPTFGQWDSVLLDDQTRRSVYLSEGLGHAFLALQDDSTVMYLCSAPYAPEREHTILATDFGIDWPIEGEPVLSERDAAAPTLEQVRTAGLLPTWDQARAFVDELRARARHQPEPVAAGAPVRPPVVRRTEWQPGSR</sequence>
<evidence type="ECO:0000256" key="8">
    <source>
        <dbReference type="ARBA" id="ARBA00023277"/>
    </source>
</evidence>
<dbReference type="InterPro" id="IPR011051">
    <property type="entry name" value="RmlC_Cupin_sf"/>
</dbReference>
<evidence type="ECO:0000256" key="12">
    <source>
        <dbReference type="ARBA" id="ARBA00033311"/>
    </source>
</evidence>
<comment type="catalytic activity">
    <reaction evidence="1">
        <text>dTDP-4-dehydro-6-deoxy-alpha-D-glucose = dTDP-4-dehydro-beta-L-rhamnose</text>
        <dbReference type="Rhea" id="RHEA:16969"/>
        <dbReference type="ChEBI" id="CHEBI:57649"/>
        <dbReference type="ChEBI" id="CHEBI:62830"/>
        <dbReference type="EC" id="5.1.3.13"/>
    </reaction>
</comment>
<feature type="site" description="Participates in a stacking interaction with the thymidine ring of dTDP-4-oxo-6-deoxyglucose" evidence="15">
    <location>
        <position position="138"/>
    </location>
</feature>
<dbReference type="AlphaFoldDB" id="A0A0U1D272"/>
<evidence type="ECO:0000256" key="1">
    <source>
        <dbReference type="ARBA" id="ARBA00001298"/>
    </source>
</evidence>
<evidence type="ECO:0000256" key="3">
    <source>
        <dbReference type="ARBA" id="ARBA00010154"/>
    </source>
</evidence>
<name>A0A0U1D272_9MYCO</name>
<dbReference type="EMBL" id="CTEF01000001">
    <property type="protein sequence ID" value="CQD06670.1"/>
    <property type="molecule type" value="Genomic_DNA"/>
</dbReference>
<dbReference type="PANTHER" id="PTHR21047">
    <property type="entry name" value="DTDP-6-DEOXY-D-GLUCOSE-3,5 EPIMERASE"/>
    <property type="match status" value="1"/>
</dbReference>
<keyword evidence="7" id="KW-0413">Isomerase</keyword>
<dbReference type="GO" id="GO:0000271">
    <property type="term" value="P:polysaccharide biosynthetic process"/>
    <property type="evidence" value="ECO:0007669"/>
    <property type="project" value="UniProtKB-ARBA"/>
</dbReference>
<dbReference type="GO" id="GO:0019305">
    <property type="term" value="P:dTDP-rhamnose biosynthetic process"/>
    <property type="evidence" value="ECO:0007669"/>
    <property type="project" value="TreeGrafter"/>
</dbReference>
<accession>A0A0U1D272</accession>
<dbReference type="GO" id="GO:0005829">
    <property type="term" value="C:cytosol"/>
    <property type="evidence" value="ECO:0007669"/>
    <property type="project" value="TreeGrafter"/>
</dbReference>
<proteinExistence type="inferred from homology"/>
<evidence type="ECO:0000256" key="5">
    <source>
        <dbReference type="ARBA" id="ARBA00012098"/>
    </source>
</evidence>
<evidence type="ECO:0000256" key="10">
    <source>
        <dbReference type="ARBA" id="ARBA00029758"/>
    </source>
</evidence>
<dbReference type="PANTHER" id="PTHR21047:SF2">
    <property type="entry name" value="THYMIDINE DIPHOSPHO-4-KETO-RHAMNOSE 3,5-EPIMERASE"/>
    <property type="match status" value="1"/>
</dbReference>
<feature type="active site" description="Proton acceptor" evidence="14">
    <location>
        <position position="62"/>
    </location>
</feature>
<evidence type="ECO:0000256" key="2">
    <source>
        <dbReference type="ARBA" id="ARBA00004781"/>
    </source>
</evidence>
<dbReference type="InterPro" id="IPR000888">
    <property type="entry name" value="RmlC-like"/>
</dbReference>
<evidence type="ECO:0000256" key="9">
    <source>
        <dbReference type="ARBA" id="ARBA00029600"/>
    </source>
</evidence>